<dbReference type="InterPro" id="IPR011042">
    <property type="entry name" value="6-blade_b-propeller_TolB-like"/>
</dbReference>
<proteinExistence type="predicted"/>
<dbReference type="Pfam" id="PF08450">
    <property type="entry name" value="SGL"/>
    <property type="match status" value="1"/>
</dbReference>
<dbReference type="PROSITE" id="PS51257">
    <property type="entry name" value="PROKAR_LIPOPROTEIN"/>
    <property type="match status" value="1"/>
</dbReference>
<evidence type="ECO:0000256" key="2">
    <source>
        <dbReference type="PIRSR" id="PIRSR605511-1"/>
    </source>
</evidence>
<dbReference type="PANTHER" id="PTHR47572">
    <property type="entry name" value="LIPOPROTEIN-RELATED"/>
    <property type="match status" value="1"/>
</dbReference>
<dbReference type="SUPFAM" id="SSF63829">
    <property type="entry name" value="Calcium-dependent phosphotriesterase"/>
    <property type="match status" value="1"/>
</dbReference>
<evidence type="ECO:0000256" key="3">
    <source>
        <dbReference type="PIRSR" id="PIRSR605511-2"/>
    </source>
</evidence>
<dbReference type="Gene3D" id="2.120.10.30">
    <property type="entry name" value="TolB, C-terminal domain"/>
    <property type="match status" value="1"/>
</dbReference>
<name>A0A4V5UUA9_9BACT</name>
<organism evidence="5 6">
    <name type="scientific">Ilyomonas limi</name>
    <dbReference type="NCBI Taxonomy" id="2575867"/>
    <lineage>
        <taxon>Bacteria</taxon>
        <taxon>Pseudomonadati</taxon>
        <taxon>Bacteroidota</taxon>
        <taxon>Chitinophagia</taxon>
        <taxon>Chitinophagales</taxon>
        <taxon>Chitinophagaceae</taxon>
        <taxon>Ilyomonas</taxon>
    </lineage>
</organism>
<dbReference type="RefSeq" id="WP_137262013.1">
    <property type="nucleotide sequence ID" value="NZ_SZQL01000008.1"/>
</dbReference>
<comment type="cofactor">
    <cofactor evidence="3">
        <name>Zn(2+)</name>
        <dbReference type="ChEBI" id="CHEBI:29105"/>
    </cofactor>
    <text evidence="3">Binds 1 divalent metal cation per subunit.</text>
</comment>
<dbReference type="PANTHER" id="PTHR47572:SF4">
    <property type="entry name" value="LACTONASE DRP35"/>
    <property type="match status" value="1"/>
</dbReference>
<comment type="caution">
    <text evidence="5">The sequence shown here is derived from an EMBL/GenBank/DDBJ whole genome shotgun (WGS) entry which is preliminary data.</text>
</comment>
<keyword evidence="1" id="KW-0378">Hydrolase</keyword>
<accession>A0A4V5UUA9</accession>
<dbReference type="InterPro" id="IPR013658">
    <property type="entry name" value="SGL"/>
</dbReference>
<evidence type="ECO:0000259" key="4">
    <source>
        <dbReference type="Pfam" id="PF08450"/>
    </source>
</evidence>
<feature type="domain" description="SMP-30/Gluconolactonase/LRE-like region" evidence="4">
    <location>
        <begin position="63"/>
        <end position="333"/>
    </location>
</feature>
<feature type="binding site" evidence="3">
    <location>
        <position position="65"/>
    </location>
    <ligand>
        <name>a divalent metal cation</name>
        <dbReference type="ChEBI" id="CHEBI:60240"/>
    </ligand>
</feature>
<dbReference type="AlphaFoldDB" id="A0A4V5UUA9"/>
<dbReference type="OrthoDB" id="241638at2"/>
<keyword evidence="6" id="KW-1185">Reference proteome</keyword>
<dbReference type="InterPro" id="IPR051262">
    <property type="entry name" value="SMP-30/CGR1_Lactonase"/>
</dbReference>
<keyword evidence="3" id="KW-0862">Zinc</keyword>
<feature type="binding site" evidence="3">
    <location>
        <position position="167"/>
    </location>
    <ligand>
        <name>substrate</name>
    </ligand>
</feature>
<evidence type="ECO:0000256" key="1">
    <source>
        <dbReference type="ARBA" id="ARBA00022801"/>
    </source>
</evidence>
<sequence length="343" mass="37195">MKLLFCISTVLLFAGCNNQPNSQSMQQAQQDSAIGKIEWYDSSAASIIDSNAAIEVIGKGYNWSEGPVWIAEKRMLLFSDVPENKIYQWKEGDTPRVYLMPAGYTGSTPREGEIGSNGLALDATGNLLLCQSGNRQVARMSASLDAPKPDFTALAANYNGKKFNSPNDLVADSKNNIYFTDPVYGLPKGADDPARELPFEGVYKISAGGKLSLLIDSIPRPNGIAFSPDEHTLYLASSDEQKPAWYAFQLDENGNIKSGGVLLNALPLKQKAAQKQGPDGMKIDQYGNIFGAGPDGINIISPAGKLLGLIKVYNRFTSNCSFSATKDTLYVTADDMVLRVKLR</sequence>
<reference evidence="5 6" key="1">
    <citation type="submission" date="2019-05" db="EMBL/GenBank/DDBJ databases">
        <title>Panacibacter sp. strain 17mud1-8 Genome sequencing and assembly.</title>
        <authorList>
            <person name="Chhetri G."/>
        </authorList>
    </citation>
    <scope>NUCLEOTIDE SEQUENCE [LARGE SCALE GENOMIC DNA]</scope>
    <source>
        <strain evidence="5 6">17mud1-8</strain>
    </source>
</reference>
<dbReference type="Proteomes" id="UP000305848">
    <property type="component" value="Unassembled WGS sequence"/>
</dbReference>
<keyword evidence="3" id="KW-0479">Metal-binding</keyword>
<dbReference type="GO" id="GO:0046872">
    <property type="term" value="F:metal ion binding"/>
    <property type="evidence" value="ECO:0007669"/>
    <property type="project" value="UniProtKB-KW"/>
</dbReference>
<gene>
    <name evidence="5" type="ORF">FC093_11930</name>
</gene>
<dbReference type="InterPro" id="IPR005511">
    <property type="entry name" value="SMP-30"/>
</dbReference>
<dbReference type="GO" id="GO:0016787">
    <property type="term" value="F:hydrolase activity"/>
    <property type="evidence" value="ECO:0007669"/>
    <property type="project" value="UniProtKB-KW"/>
</dbReference>
<feature type="active site" description="Proton donor/acceptor" evidence="2">
    <location>
        <position position="279"/>
    </location>
</feature>
<protein>
    <submittedName>
        <fullName evidence="5">SMP-30/gluconolactonase/LRE family protein</fullName>
    </submittedName>
</protein>
<feature type="binding site" evidence="3">
    <location>
        <position position="222"/>
    </location>
    <ligand>
        <name>a divalent metal cation</name>
        <dbReference type="ChEBI" id="CHEBI:60240"/>
    </ligand>
</feature>
<evidence type="ECO:0000313" key="5">
    <source>
        <dbReference type="EMBL" id="TKK68333.1"/>
    </source>
</evidence>
<dbReference type="PRINTS" id="PR01790">
    <property type="entry name" value="SMP30FAMILY"/>
</dbReference>
<feature type="binding site" evidence="3">
    <location>
        <position position="279"/>
    </location>
    <ligand>
        <name>a divalent metal cation</name>
        <dbReference type="ChEBI" id="CHEBI:60240"/>
    </ligand>
</feature>
<dbReference type="EMBL" id="SZQL01000008">
    <property type="protein sequence ID" value="TKK68333.1"/>
    <property type="molecule type" value="Genomic_DNA"/>
</dbReference>
<evidence type="ECO:0000313" key="6">
    <source>
        <dbReference type="Proteomes" id="UP000305848"/>
    </source>
</evidence>